<evidence type="ECO:0000313" key="2">
    <source>
        <dbReference type="Proteomes" id="UP000000641"/>
    </source>
</evidence>
<dbReference type="EnsemblBacteria" id="ABL78909">
    <property type="protein sequence ID" value="ABL78909"/>
    <property type="gene ID" value="Tpen_1512"/>
</dbReference>
<dbReference type="Proteomes" id="UP000000641">
    <property type="component" value="Chromosome"/>
</dbReference>
<reference evidence="2" key="1">
    <citation type="journal article" date="2008" name="J. Bacteriol.">
        <title>Genome sequence of Thermofilum pendens reveals an exceptional loss of biosynthetic pathways without genome reduction.</title>
        <authorList>
            <person name="Anderson I."/>
            <person name="Rodriguez J."/>
            <person name="Susanti D."/>
            <person name="Porat I."/>
            <person name="Reich C."/>
            <person name="Ulrich L.E."/>
            <person name="Elkins J.G."/>
            <person name="Mavromatis K."/>
            <person name="Lykidis A."/>
            <person name="Kim E."/>
            <person name="Thompson L.S."/>
            <person name="Nolan M."/>
            <person name="Land M."/>
            <person name="Copeland A."/>
            <person name="Lapidus A."/>
            <person name="Lucas S."/>
            <person name="Detter C."/>
            <person name="Zhulin I.B."/>
            <person name="Olsen G.J."/>
            <person name="Whitman W."/>
            <person name="Mukhopadhyay B."/>
            <person name="Bristow J."/>
            <person name="Kyrpides N."/>
        </authorList>
    </citation>
    <scope>NUCLEOTIDE SEQUENCE [LARGE SCALE GENOMIC DNA]</scope>
    <source>
        <strain evidence="2">DSM 2475 / Hrk 5</strain>
    </source>
</reference>
<sequence>MAVQWSVKSVKDYVDACSETRLREQCVREAEESVGTWVYRASYSFFLSGVLGRAIQRVPPDIAWKVHEYLVVKPRSRIPFDEQLYRVLIEVFRAVEESPATPEEKLHARRLRELVETALALRSSIERE</sequence>
<dbReference type="STRING" id="368408.Tpen_1512"/>
<dbReference type="OrthoDB" id="375861at2157"/>
<organism evidence="1 2">
    <name type="scientific">Thermofilum pendens (strain DSM 2475 / Hrk 5)</name>
    <dbReference type="NCBI Taxonomy" id="368408"/>
    <lineage>
        <taxon>Archaea</taxon>
        <taxon>Thermoproteota</taxon>
        <taxon>Thermoprotei</taxon>
        <taxon>Thermofilales</taxon>
        <taxon>Thermofilaceae</taxon>
        <taxon>Thermofilum</taxon>
    </lineage>
</organism>
<dbReference type="RefSeq" id="WP_011753174.1">
    <property type="nucleotide sequence ID" value="NC_008698.1"/>
</dbReference>
<gene>
    <name evidence="1" type="ordered locus">Tpen_1512</name>
</gene>
<keyword evidence="2" id="KW-1185">Reference proteome</keyword>
<dbReference type="GeneID" id="4601108"/>
<evidence type="ECO:0000313" key="1">
    <source>
        <dbReference type="EMBL" id="ABL78909.1"/>
    </source>
</evidence>
<dbReference type="HOGENOM" id="CLU_1954777_0_0_2"/>
<dbReference type="eggNOG" id="arCOG14947">
    <property type="taxonomic scope" value="Archaea"/>
</dbReference>
<dbReference type="KEGG" id="tpe:Tpen_1512"/>
<dbReference type="EMBL" id="CP000505">
    <property type="protein sequence ID" value="ABL78909.1"/>
    <property type="molecule type" value="Genomic_DNA"/>
</dbReference>
<protein>
    <submittedName>
        <fullName evidence="1">Uncharacterized protein</fullName>
    </submittedName>
</protein>
<name>A1S0C9_THEPD</name>
<dbReference type="AlphaFoldDB" id="A1S0C9"/>
<accession>A1S0C9</accession>
<proteinExistence type="predicted"/>